<dbReference type="InterPro" id="IPR036086">
    <property type="entry name" value="ParB/Sulfiredoxin_sf"/>
</dbReference>
<dbReference type="SUPFAM" id="SSF109709">
    <property type="entry name" value="KorB DNA-binding domain-like"/>
    <property type="match status" value="1"/>
</dbReference>
<comment type="similarity">
    <text evidence="1">Belongs to the ParB family.</text>
</comment>
<sequence>MTAATTAVGNTELRLLVAKRIRRNPGIDPRISRNATKYNSIKESIAQHGVQQAILVRPVSGDAEHDFEVVAGNTRHAATLEIGVELIPAMIRQMTDAEARVAAAIENMQRADLTPVEEAKHAQIVLADMGNDHEAVCKALDWSRTKLNSRILLSHCNEDVAEALVQDRIKIGHAELLAGVAQDKQSSILEKIIERGMSVIEARDRLFALSRDLTKAKFDTADCQNCPNNSATSRDLFDTSLEGSMCQNASCWDTKAAALIEVKLIEAQNEFGVVHTDLTLPAGAYVALQAQGADGVGSEQISACVGCANYGATVSTVIGNEGAITGGLCFNKECNAEKKAAYKEKLAAVAAASKAETAPQEKTSGAASSQAAPAAQAPKGASAEKPDAGKAQAAVMRKGMRRQAFTLYSAMGMQAVKQTPTLGLAIAIVSLYFDLRKDVPDELVKRFDTQLGVKKHLTAENRSQIEVELAKRSVDDLTLLLHKMASCTVYRRDLSDQFEKSVSGSQSLAFIEFADLNPKGFFKMTADYLKTLVKAGVVEELKRSGFEAKYKAEKGDKAFTQLCGMKSDELITAVMAFTEFDWTGYVPAALEISAQKSAGTANLA</sequence>
<dbReference type="SMART" id="SM00470">
    <property type="entry name" value="ParB"/>
    <property type="match status" value="1"/>
</dbReference>
<dbReference type="NCBIfam" id="TIGR03734">
    <property type="entry name" value="PRTRC_parB"/>
    <property type="match status" value="1"/>
</dbReference>
<dbReference type="PANTHER" id="PTHR33375:SF1">
    <property type="entry name" value="CHROMOSOME-PARTITIONING PROTEIN PARB-RELATED"/>
    <property type="match status" value="1"/>
</dbReference>
<dbReference type="Gene3D" id="1.10.10.2830">
    <property type="match status" value="1"/>
</dbReference>
<dbReference type="InterPro" id="IPR003115">
    <property type="entry name" value="ParB_N"/>
</dbReference>
<reference evidence="6" key="1">
    <citation type="submission" date="2016-10" db="EMBL/GenBank/DDBJ databases">
        <authorList>
            <person name="Varghese N."/>
            <person name="Submissions S."/>
        </authorList>
    </citation>
    <scope>NUCLEOTIDE SEQUENCE [LARGE SCALE GENOMIC DNA]</scope>
    <source>
        <strain evidence="6">DSM 9751</strain>
    </source>
</reference>
<dbReference type="Pfam" id="PF17762">
    <property type="entry name" value="HTH_ParB"/>
    <property type="match status" value="1"/>
</dbReference>
<dbReference type="InterPro" id="IPR041468">
    <property type="entry name" value="HTH_ParB/Spo0J"/>
</dbReference>
<dbReference type="Pfam" id="PF02195">
    <property type="entry name" value="ParB_N"/>
    <property type="match status" value="1"/>
</dbReference>
<keyword evidence="2" id="KW-0159">Chromosome partition</keyword>
<evidence type="ECO:0000313" key="5">
    <source>
        <dbReference type="EMBL" id="SED33491.1"/>
    </source>
</evidence>
<evidence type="ECO:0000256" key="2">
    <source>
        <dbReference type="ARBA" id="ARBA00022829"/>
    </source>
</evidence>
<dbReference type="GO" id="GO:0003677">
    <property type="term" value="F:DNA binding"/>
    <property type="evidence" value="ECO:0007669"/>
    <property type="project" value="InterPro"/>
</dbReference>
<dbReference type="AlphaFoldDB" id="A0A1H4ZVI4"/>
<dbReference type="GO" id="GO:0007059">
    <property type="term" value="P:chromosome segregation"/>
    <property type="evidence" value="ECO:0007669"/>
    <property type="project" value="UniProtKB-KW"/>
</dbReference>
<dbReference type="SUPFAM" id="SSF110849">
    <property type="entry name" value="ParB/Sulfiredoxin"/>
    <property type="match status" value="1"/>
</dbReference>
<feature type="domain" description="ParB-like N-terminal" evidence="4">
    <location>
        <begin position="14"/>
        <end position="108"/>
    </location>
</feature>
<dbReference type="GO" id="GO:0005694">
    <property type="term" value="C:chromosome"/>
    <property type="evidence" value="ECO:0007669"/>
    <property type="project" value="TreeGrafter"/>
</dbReference>
<dbReference type="InterPro" id="IPR004437">
    <property type="entry name" value="ParB/RepB/Spo0J"/>
</dbReference>
<evidence type="ECO:0000256" key="3">
    <source>
        <dbReference type="SAM" id="MobiDB-lite"/>
    </source>
</evidence>
<feature type="region of interest" description="Disordered" evidence="3">
    <location>
        <begin position="358"/>
        <end position="394"/>
    </location>
</feature>
<dbReference type="Gene3D" id="3.90.1530.30">
    <property type="match status" value="1"/>
</dbReference>
<dbReference type="InterPro" id="IPR022396">
    <property type="entry name" value="PRTRC_ParB"/>
</dbReference>
<name>A0A1H4ZVI4_9PSED</name>
<dbReference type="InterPro" id="IPR050336">
    <property type="entry name" value="Chromosome_partition/occlusion"/>
</dbReference>
<feature type="compositionally biased region" description="Low complexity" evidence="3">
    <location>
        <begin position="358"/>
        <end position="381"/>
    </location>
</feature>
<organism evidence="5 6">
    <name type="scientific">Pseudomonas saponiphila</name>
    <dbReference type="NCBI Taxonomy" id="556534"/>
    <lineage>
        <taxon>Bacteria</taxon>
        <taxon>Pseudomonadati</taxon>
        <taxon>Pseudomonadota</taxon>
        <taxon>Gammaproteobacteria</taxon>
        <taxon>Pseudomonadales</taxon>
        <taxon>Pseudomonadaceae</taxon>
        <taxon>Pseudomonas</taxon>
    </lineage>
</organism>
<evidence type="ECO:0000259" key="4">
    <source>
        <dbReference type="SMART" id="SM00470"/>
    </source>
</evidence>
<dbReference type="Proteomes" id="UP000198982">
    <property type="component" value="Unassembled WGS sequence"/>
</dbReference>
<gene>
    <name evidence="5" type="ORF">SAMN05216178_6829</name>
</gene>
<keyword evidence="6" id="KW-1185">Reference proteome</keyword>
<dbReference type="RefSeq" id="WP_092320800.1">
    <property type="nucleotide sequence ID" value="NZ_FNTJ01000003.1"/>
</dbReference>
<proteinExistence type="inferred from homology"/>
<dbReference type="PANTHER" id="PTHR33375">
    <property type="entry name" value="CHROMOSOME-PARTITIONING PROTEIN PARB-RELATED"/>
    <property type="match status" value="1"/>
</dbReference>
<dbReference type="EMBL" id="FNTJ01000003">
    <property type="protein sequence ID" value="SED33491.1"/>
    <property type="molecule type" value="Genomic_DNA"/>
</dbReference>
<evidence type="ECO:0000313" key="6">
    <source>
        <dbReference type="Proteomes" id="UP000198982"/>
    </source>
</evidence>
<dbReference type="NCBIfam" id="TIGR00180">
    <property type="entry name" value="parB_part"/>
    <property type="match status" value="1"/>
</dbReference>
<protein>
    <submittedName>
        <fullName evidence="5">PRTRC system ParB family protein</fullName>
    </submittedName>
</protein>
<accession>A0A1H4ZVI4</accession>
<evidence type="ECO:0000256" key="1">
    <source>
        <dbReference type="ARBA" id="ARBA00006295"/>
    </source>
</evidence>